<sequence>MDGGWGLPSSSNHPSIAISGPDRVGHVALRKRVGDAVRLDDRKMPSRMEGLPTELLDWIIFYLNQSPPSERRVYREPEQTITESPDRSLKHLSATCSRFASLIRPHLFTHARLGPREDWSDFRSFVTEWSLSQHVTSLVISFPSEYQTQFSLRDWVTRLFDFLDPKRLTILAPPRIIGDMLHTAINEKDGWAFEIDLQILQLTQEGYGNPSAHQTANHTRQSSMVLNLRPWTALLFNESTSLRAYNHYEYFLSQVPSVLGQWGQGSLPVAPGPELTAHFHHLQDLTYTAVFPFYNHVDHVCSAMEYMPRLRKVTVQLAPESGNRATELEQRGSMDPNDPWMELESSYSVMVFKVRAKSSVMEFHSRDYHVEAVRSSLMEIMSGELLGWTHDGQGCWRRPKSEAL</sequence>
<organism evidence="2 3">
    <name type="scientific">Penicillium diatomitis</name>
    <dbReference type="NCBI Taxonomy" id="2819901"/>
    <lineage>
        <taxon>Eukaryota</taxon>
        <taxon>Fungi</taxon>
        <taxon>Dikarya</taxon>
        <taxon>Ascomycota</taxon>
        <taxon>Pezizomycotina</taxon>
        <taxon>Eurotiomycetes</taxon>
        <taxon>Eurotiomycetidae</taxon>
        <taxon>Eurotiales</taxon>
        <taxon>Aspergillaceae</taxon>
        <taxon>Penicillium</taxon>
    </lineage>
</organism>
<dbReference type="GeneID" id="81621421"/>
<dbReference type="AlphaFoldDB" id="A0A9W9XH83"/>
<protein>
    <recommendedName>
        <fullName evidence="4">F-box domain-containing protein</fullName>
    </recommendedName>
</protein>
<evidence type="ECO:0000256" key="1">
    <source>
        <dbReference type="SAM" id="MobiDB-lite"/>
    </source>
</evidence>
<proteinExistence type="predicted"/>
<name>A0A9W9XH83_9EURO</name>
<accession>A0A9W9XH83</accession>
<dbReference type="Proteomes" id="UP001148312">
    <property type="component" value="Unassembled WGS sequence"/>
</dbReference>
<feature type="region of interest" description="Disordered" evidence="1">
    <location>
        <begin position="1"/>
        <end position="21"/>
    </location>
</feature>
<comment type="caution">
    <text evidence="2">The sequence shown here is derived from an EMBL/GenBank/DDBJ whole genome shotgun (WGS) entry which is preliminary data.</text>
</comment>
<evidence type="ECO:0000313" key="3">
    <source>
        <dbReference type="Proteomes" id="UP001148312"/>
    </source>
</evidence>
<dbReference type="RefSeq" id="XP_056793203.1">
    <property type="nucleotide sequence ID" value="XM_056931172.1"/>
</dbReference>
<keyword evidence="3" id="KW-1185">Reference proteome</keyword>
<reference evidence="2" key="1">
    <citation type="submission" date="2022-12" db="EMBL/GenBank/DDBJ databases">
        <authorList>
            <person name="Petersen C."/>
        </authorList>
    </citation>
    <scope>NUCLEOTIDE SEQUENCE</scope>
    <source>
        <strain evidence="2">IBT 30728</strain>
    </source>
</reference>
<dbReference type="EMBL" id="JAPWDQ010000002">
    <property type="protein sequence ID" value="KAJ5492823.1"/>
    <property type="molecule type" value="Genomic_DNA"/>
</dbReference>
<evidence type="ECO:0000313" key="2">
    <source>
        <dbReference type="EMBL" id="KAJ5492823.1"/>
    </source>
</evidence>
<gene>
    <name evidence="2" type="ORF">N7539_001569</name>
</gene>
<evidence type="ECO:0008006" key="4">
    <source>
        <dbReference type="Google" id="ProtNLM"/>
    </source>
</evidence>
<reference evidence="2" key="2">
    <citation type="journal article" date="2023" name="IMA Fungus">
        <title>Comparative genomic study of the Penicillium genus elucidates a diverse pangenome and 15 lateral gene transfer events.</title>
        <authorList>
            <person name="Petersen C."/>
            <person name="Sorensen T."/>
            <person name="Nielsen M.R."/>
            <person name="Sondergaard T.E."/>
            <person name="Sorensen J.L."/>
            <person name="Fitzpatrick D.A."/>
            <person name="Frisvad J.C."/>
            <person name="Nielsen K.L."/>
        </authorList>
    </citation>
    <scope>NUCLEOTIDE SEQUENCE</scope>
    <source>
        <strain evidence="2">IBT 30728</strain>
    </source>
</reference>